<dbReference type="Gene3D" id="3.90.70.10">
    <property type="entry name" value="Cysteine proteinases"/>
    <property type="match status" value="2"/>
</dbReference>
<accession>A0A4E0RE38</accession>
<sequence>MYSSTMPMASSQNTRKLPNDLPTDYRDRAPPRYGENLSPLTVHNRTSRTLVYDGLASPEQNSFSNARARELFGTVRIREHYRNLSNPSVPYYPQPNSPNRVGTPVRDLQVTGLQLSETAGRSYMDEPPTTQLISSNTNKPPVRIYSPVLQTVNSYSGSVTSKGMSPDPRGWSVGQGSRCSNDVDPNHGELVYARRMVSETHTSRPLSPQNQPALVSSNPVAVPQKYSHTTLPKNLDKMYDQMRLNGSGTVGPDRPSSPARVDWMERKHSSDAHLAEPIKVRSDRPPETYIPVPPAASNATSTSIVPYGVKNSNERLQSRNTNYPPPPPYSAIANGAEKSLNQSSTGIYGPVCNRNGTTSTEKPPEAVSGFDAPHRGPHVGLLNHGNTCYMSVIFQCLRFTPSIYSLLTSNVDSSQGGKLFTSMSELFQNMAKQAPHRELYKNVENVRASMGSNASQYSGSDQQDATEFLTCLLDMLHSEIKTKRDNAPNSTPNNSPTQGILGVPSSTPEGIERSATVHKSHEQNGHKQNSSSQGSNSESHPRDRKEQAAQKSLSPVRHTGKSDTPPESLRRFPTPWNKPLRGKKKSTLRRPCALICIDPPESEDKSVIKLDRTHPAIQHFHESASVLSEVSSMQYREALLQCGLESGRAYSPNLHYFLRCLFQNSGDTNSSEPSTTSAAGSQTNLQSALEQGTRYGGSPSVTGQIGDGSKANILYDGSTSQSGPNPLNTWPKNKSFVLFDDSNAPPSVAASSSSTNCTSSAVVTTAYSLAPNRLQTPPTGSPPPPYSYTATARRSVPAVSLNDCLDAFMLTEVLDGADRPMCANCGKKTACELHHSITRLPDILIIHLLRFCCGDLRQKIDVPVDFPNMINMTEYTQSEYERRHKFTSPNQNANDHIYWLYAVVYHDGSMSYGHYTTACRTTTGADPSSDQWHHFDDEFVKEMRPDEVHKSSAYLLFYERDSLYQQRKSTQMRPVNGIRCIDTRQPRAQAHTFETRV</sequence>
<dbReference type="SUPFAM" id="SSF54001">
    <property type="entry name" value="Cysteine proteinases"/>
    <property type="match status" value="1"/>
</dbReference>
<dbReference type="PROSITE" id="PS00973">
    <property type="entry name" value="USP_2"/>
    <property type="match status" value="1"/>
</dbReference>
<feature type="region of interest" description="Disordered" evidence="3">
    <location>
        <begin position="157"/>
        <end position="184"/>
    </location>
</feature>
<feature type="compositionally biased region" description="Low complexity" evidence="3">
    <location>
        <begin position="526"/>
        <end position="538"/>
    </location>
</feature>
<evidence type="ECO:0000313" key="6">
    <source>
        <dbReference type="Proteomes" id="UP000230066"/>
    </source>
</evidence>
<dbReference type="InterPro" id="IPR001394">
    <property type="entry name" value="Peptidase_C19_UCH"/>
</dbReference>
<gene>
    <name evidence="5" type="ORF">D915_003523</name>
</gene>
<feature type="compositionally biased region" description="Polar residues" evidence="3">
    <location>
        <begin position="203"/>
        <end position="219"/>
    </location>
</feature>
<dbReference type="EC" id="3.4.19.12" evidence="2"/>
<feature type="compositionally biased region" description="Polar residues" evidence="3">
    <location>
        <begin position="717"/>
        <end position="728"/>
    </location>
</feature>
<feature type="compositionally biased region" description="Basic and acidic residues" evidence="3">
    <location>
        <begin position="539"/>
        <end position="548"/>
    </location>
</feature>
<feature type="region of interest" description="Disordered" evidence="3">
    <location>
        <begin position="483"/>
        <end position="584"/>
    </location>
</feature>
<feature type="region of interest" description="Disordered" evidence="3">
    <location>
        <begin position="668"/>
        <end position="728"/>
    </location>
</feature>
<evidence type="ECO:0000256" key="1">
    <source>
        <dbReference type="ARBA" id="ARBA00000707"/>
    </source>
</evidence>
<dbReference type="GO" id="GO:0004843">
    <property type="term" value="F:cysteine-type deubiquitinase activity"/>
    <property type="evidence" value="ECO:0007669"/>
    <property type="project" value="UniProtKB-UniRule"/>
</dbReference>
<evidence type="ECO:0000256" key="2">
    <source>
        <dbReference type="RuleBase" id="RU366025"/>
    </source>
</evidence>
<feature type="domain" description="USP" evidence="4">
    <location>
        <begin position="379"/>
        <end position="961"/>
    </location>
</feature>
<proteinExistence type="inferred from homology"/>
<dbReference type="GO" id="GO:0006508">
    <property type="term" value="P:proteolysis"/>
    <property type="evidence" value="ECO:0007669"/>
    <property type="project" value="UniProtKB-KW"/>
</dbReference>
<dbReference type="InterPro" id="IPR038765">
    <property type="entry name" value="Papain-like_cys_pep_sf"/>
</dbReference>
<protein>
    <recommendedName>
        <fullName evidence="2">Ubiquitin carboxyl-terminal hydrolase</fullName>
        <ecNumber evidence="2">3.4.19.12</ecNumber>
    </recommendedName>
</protein>
<dbReference type="AlphaFoldDB" id="A0A4E0RE38"/>
<keyword evidence="2" id="KW-0378">Hydrolase</keyword>
<feature type="region of interest" description="Disordered" evidence="3">
    <location>
        <begin position="1"/>
        <end position="39"/>
    </location>
</feature>
<comment type="caution">
    <text evidence="5">The sequence shown here is derived from an EMBL/GenBank/DDBJ whole genome shotgun (WGS) entry which is preliminary data.</text>
</comment>
<dbReference type="InterPro" id="IPR050185">
    <property type="entry name" value="Ub_carboxyl-term_hydrolase"/>
</dbReference>
<feature type="compositionally biased region" description="Low complexity" evidence="3">
    <location>
        <begin position="488"/>
        <end position="497"/>
    </location>
</feature>
<comment type="catalytic activity">
    <reaction evidence="1 2">
        <text>Thiol-dependent hydrolysis of ester, thioester, amide, peptide and isopeptide bonds formed by the C-terminal Gly of ubiquitin (a 76-residue protein attached to proteins as an intracellular targeting signal).</text>
        <dbReference type="EC" id="3.4.19.12"/>
    </reaction>
</comment>
<dbReference type="Pfam" id="PF00443">
    <property type="entry name" value="UCH"/>
    <property type="match status" value="1"/>
</dbReference>
<keyword evidence="6" id="KW-1185">Reference proteome</keyword>
<dbReference type="PROSITE" id="PS50235">
    <property type="entry name" value="USP_3"/>
    <property type="match status" value="1"/>
</dbReference>
<dbReference type="InterPro" id="IPR028889">
    <property type="entry name" value="USP"/>
</dbReference>
<dbReference type="PANTHER" id="PTHR21646">
    <property type="entry name" value="UBIQUITIN CARBOXYL-TERMINAL HYDROLASE"/>
    <property type="match status" value="1"/>
</dbReference>
<keyword evidence="2" id="KW-0833">Ubl conjugation pathway</keyword>
<feature type="region of interest" description="Disordered" evidence="3">
    <location>
        <begin position="202"/>
        <end position="221"/>
    </location>
</feature>
<evidence type="ECO:0000313" key="5">
    <source>
        <dbReference type="EMBL" id="THD25793.1"/>
    </source>
</evidence>
<keyword evidence="2" id="KW-0645">Protease</keyword>
<dbReference type="EMBL" id="JXXN02000988">
    <property type="protein sequence ID" value="THD25793.1"/>
    <property type="molecule type" value="Genomic_DNA"/>
</dbReference>
<dbReference type="GO" id="GO:0016579">
    <property type="term" value="P:protein deubiquitination"/>
    <property type="evidence" value="ECO:0007669"/>
    <property type="project" value="InterPro"/>
</dbReference>
<keyword evidence="2" id="KW-0788">Thiol protease</keyword>
<feature type="compositionally biased region" description="Polar residues" evidence="3">
    <location>
        <begin position="1"/>
        <end position="16"/>
    </location>
</feature>
<feature type="compositionally biased region" description="Polar residues" evidence="3">
    <location>
        <begin position="668"/>
        <end position="690"/>
    </location>
</feature>
<comment type="similarity">
    <text evidence="2">Belongs to the peptidase C19 family.</text>
</comment>
<dbReference type="PROSITE" id="PS00972">
    <property type="entry name" value="USP_1"/>
    <property type="match status" value="1"/>
</dbReference>
<evidence type="ECO:0000259" key="4">
    <source>
        <dbReference type="PROSITE" id="PS50235"/>
    </source>
</evidence>
<organism evidence="5 6">
    <name type="scientific">Fasciola hepatica</name>
    <name type="common">Liver fluke</name>
    <dbReference type="NCBI Taxonomy" id="6192"/>
    <lineage>
        <taxon>Eukaryota</taxon>
        <taxon>Metazoa</taxon>
        <taxon>Spiralia</taxon>
        <taxon>Lophotrochozoa</taxon>
        <taxon>Platyhelminthes</taxon>
        <taxon>Trematoda</taxon>
        <taxon>Digenea</taxon>
        <taxon>Plagiorchiida</taxon>
        <taxon>Echinostomata</taxon>
        <taxon>Echinostomatoidea</taxon>
        <taxon>Fasciolidae</taxon>
        <taxon>Fasciola</taxon>
    </lineage>
</organism>
<dbReference type="InterPro" id="IPR018200">
    <property type="entry name" value="USP_CS"/>
</dbReference>
<dbReference type="Proteomes" id="UP000230066">
    <property type="component" value="Unassembled WGS sequence"/>
</dbReference>
<reference evidence="5" key="1">
    <citation type="submission" date="2019-03" db="EMBL/GenBank/DDBJ databases">
        <title>Improved annotation for the trematode Fasciola hepatica.</title>
        <authorList>
            <person name="Choi Y.-J."/>
            <person name="Martin J."/>
            <person name="Mitreva M."/>
        </authorList>
    </citation>
    <scope>NUCLEOTIDE SEQUENCE [LARGE SCALE GENOMIC DNA]</scope>
</reference>
<evidence type="ECO:0000256" key="3">
    <source>
        <dbReference type="SAM" id="MobiDB-lite"/>
    </source>
</evidence>
<name>A0A4E0RE38_FASHE</name>